<evidence type="ECO:0000313" key="3">
    <source>
        <dbReference type="EMBL" id="KAK7684772.1"/>
    </source>
</evidence>
<dbReference type="Proteomes" id="UP001385951">
    <property type="component" value="Unassembled WGS sequence"/>
</dbReference>
<sequence>MIKRVGQLKEAATAAAILEIEKTALQFSALSCMAVLCSGPMKQQIEVPVKQCYSSHQSLKVTENYFTTFVDVFMEHRKMDEPPYDIFCLSTFLVGCDKYETHEADSNAVKMTKETTNDLDPPSIMVLNNLFEITVKFSSKISNEVEALWVALGSNPSNFDKIIEYITNNCLERKNALFVEYSRQIIDYLAFSQPDPLYIIDKLIGNLQPKTMLPPQPYLTSNTFNDSNIGDFPYVANLWTMIPYNDKDAAFSLGQLSMIIFYKVVQEQAGSLLIHLIHALAPSEPKSAETIDVLRQRDHYKYLWVYDDLNNDKKGARTPKNMDLLARNILEIFSPSVPSLQEEWSRVSLSWATTCAVRHIAYSPETVSCLISTFPPKWEGKFEGLQHVVMVGLRSATAYEPTLRFLDKLNHLKDSEVIGKGDSRLLISVLANLPRFLHALDQKSITKDIEETAIVLSEMADSCDKPAISRILVSLSKNRFRSKKDFLVQTISTIKNGFFPEFEAQTLVLLLGFLSNKISWVKLETMSLLKHFFSLVDLQRDEFLGVGADLISPLLRLLLTDYAEPALEVLDEAVVISGSQLDRDVLRMSLGNSAMKKEYEKTRTLFGIPDESGWAIPMPAMTAASTRHNVHSVFSTCAVASTSEEFDENTQNKDEEFHFHLEDYYSPPADHGDTVSVSVEEHASLSNMWAALDDFDSFFTKESDQNGSVAINPLMLNGARRGDIQSHHIHSASVDTKYSTSSNDPIAPMDSAPQVYDKNASFILNRSLARTQSNTSFKSSLADSMGASNYASQGSNVPKRSYVPFRNSRATFKNKNETFTTPVMPVSPTFDPQNNPKQYINASLATPTLSSAFESSTPTMLSPENNPASPHNENGTRFEGLLSGKKKSKKANKYSPNASTSSIGQDVTSQYWSATNTAPLSTNMSTPTNSAQSVNLSTPKAGKKRSSQKSKQ</sequence>
<evidence type="ECO:0000259" key="2">
    <source>
        <dbReference type="Pfam" id="PF14225"/>
    </source>
</evidence>
<dbReference type="PANTHER" id="PTHR12295:SF30">
    <property type="entry name" value="PROTEIN FURRY"/>
    <property type="match status" value="1"/>
</dbReference>
<feature type="compositionally biased region" description="Polar residues" evidence="1">
    <location>
        <begin position="851"/>
        <end position="875"/>
    </location>
</feature>
<keyword evidence="4" id="KW-1185">Reference proteome</keyword>
<reference evidence="3 4" key="1">
    <citation type="submission" date="2022-09" db="EMBL/GenBank/DDBJ databases">
        <authorList>
            <person name="Palmer J.M."/>
        </authorList>
    </citation>
    <scope>NUCLEOTIDE SEQUENCE [LARGE SCALE GENOMIC DNA]</scope>
    <source>
        <strain evidence="3 4">DSM 7382</strain>
    </source>
</reference>
<evidence type="ECO:0000256" key="1">
    <source>
        <dbReference type="SAM" id="MobiDB-lite"/>
    </source>
</evidence>
<feature type="compositionally biased region" description="Polar residues" evidence="1">
    <location>
        <begin position="894"/>
        <end position="938"/>
    </location>
</feature>
<dbReference type="InterPro" id="IPR025481">
    <property type="entry name" value="Cell_Morphogen_C"/>
</dbReference>
<accession>A0AAW0FX64</accession>
<dbReference type="GO" id="GO:0005938">
    <property type="term" value="C:cell cortex"/>
    <property type="evidence" value="ECO:0007669"/>
    <property type="project" value="TreeGrafter"/>
</dbReference>
<dbReference type="GO" id="GO:0000902">
    <property type="term" value="P:cell morphogenesis"/>
    <property type="evidence" value="ECO:0007669"/>
    <property type="project" value="InterPro"/>
</dbReference>
<organism evidence="3 4">
    <name type="scientific">Cerrena zonata</name>
    <dbReference type="NCBI Taxonomy" id="2478898"/>
    <lineage>
        <taxon>Eukaryota</taxon>
        <taxon>Fungi</taxon>
        <taxon>Dikarya</taxon>
        <taxon>Basidiomycota</taxon>
        <taxon>Agaricomycotina</taxon>
        <taxon>Agaricomycetes</taxon>
        <taxon>Polyporales</taxon>
        <taxon>Cerrenaceae</taxon>
        <taxon>Cerrena</taxon>
    </lineage>
</organism>
<dbReference type="InterPro" id="IPR039867">
    <property type="entry name" value="Furry/Tao3/Mor2"/>
</dbReference>
<feature type="domain" description="Cell morphogenesis protein C-terminal" evidence="2">
    <location>
        <begin position="363"/>
        <end position="578"/>
    </location>
</feature>
<gene>
    <name evidence="3" type="ORF">QCA50_012014</name>
</gene>
<feature type="region of interest" description="Disordered" evidence="1">
    <location>
        <begin position="851"/>
        <end position="952"/>
    </location>
</feature>
<protein>
    <recommendedName>
        <fullName evidence="2">Cell morphogenesis protein C-terminal domain-containing protein</fullName>
    </recommendedName>
</protein>
<evidence type="ECO:0000313" key="4">
    <source>
        <dbReference type="Proteomes" id="UP001385951"/>
    </source>
</evidence>
<dbReference type="GO" id="GO:0030427">
    <property type="term" value="C:site of polarized growth"/>
    <property type="evidence" value="ECO:0007669"/>
    <property type="project" value="TreeGrafter"/>
</dbReference>
<comment type="caution">
    <text evidence="3">The sequence shown here is derived from an EMBL/GenBank/DDBJ whole genome shotgun (WGS) entry which is preliminary data.</text>
</comment>
<feature type="compositionally biased region" description="Basic residues" evidence="1">
    <location>
        <begin position="941"/>
        <end position="952"/>
    </location>
</feature>
<dbReference type="AlphaFoldDB" id="A0AAW0FX64"/>
<dbReference type="Pfam" id="PF14225">
    <property type="entry name" value="MOR2-PAG1_C"/>
    <property type="match status" value="1"/>
</dbReference>
<name>A0AAW0FX64_9APHY</name>
<dbReference type="EMBL" id="JASBNA010000023">
    <property type="protein sequence ID" value="KAK7684772.1"/>
    <property type="molecule type" value="Genomic_DNA"/>
</dbReference>
<proteinExistence type="predicted"/>
<dbReference type="PANTHER" id="PTHR12295">
    <property type="entry name" value="FURRY-RELATED"/>
    <property type="match status" value="1"/>
</dbReference>